<keyword evidence="3" id="KW-1185">Reference proteome</keyword>
<comment type="caution">
    <text evidence="2">The sequence shown here is derived from an EMBL/GenBank/DDBJ whole genome shotgun (WGS) entry which is preliminary data.</text>
</comment>
<keyword evidence="1" id="KW-0732">Signal</keyword>
<protein>
    <submittedName>
        <fullName evidence="2">Uncharacterized protein</fullName>
    </submittedName>
</protein>
<organism evidence="2 3">
    <name type="scientific">Ignelater luminosus</name>
    <name type="common">Cucubano</name>
    <name type="synonym">Pyrophorus luminosus</name>
    <dbReference type="NCBI Taxonomy" id="2038154"/>
    <lineage>
        <taxon>Eukaryota</taxon>
        <taxon>Metazoa</taxon>
        <taxon>Ecdysozoa</taxon>
        <taxon>Arthropoda</taxon>
        <taxon>Hexapoda</taxon>
        <taxon>Insecta</taxon>
        <taxon>Pterygota</taxon>
        <taxon>Neoptera</taxon>
        <taxon>Endopterygota</taxon>
        <taxon>Coleoptera</taxon>
        <taxon>Polyphaga</taxon>
        <taxon>Elateriformia</taxon>
        <taxon>Elateroidea</taxon>
        <taxon>Elateridae</taxon>
        <taxon>Agrypninae</taxon>
        <taxon>Pyrophorini</taxon>
        <taxon>Ignelater</taxon>
    </lineage>
</organism>
<feature type="chain" id="PRO_5035456282" evidence="1">
    <location>
        <begin position="18"/>
        <end position="153"/>
    </location>
</feature>
<evidence type="ECO:0000313" key="3">
    <source>
        <dbReference type="Proteomes" id="UP000801492"/>
    </source>
</evidence>
<feature type="signal peptide" evidence="1">
    <location>
        <begin position="1"/>
        <end position="17"/>
    </location>
</feature>
<accession>A0A8K0CYI9</accession>
<dbReference type="InterPro" id="IPR006170">
    <property type="entry name" value="PBP/GOBP"/>
</dbReference>
<dbReference type="Pfam" id="PF01395">
    <property type="entry name" value="PBP_GOBP"/>
    <property type="match status" value="1"/>
</dbReference>
<proteinExistence type="predicted"/>
<dbReference type="InterPro" id="IPR036728">
    <property type="entry name" value="PBP_GOBP_sf"/>
</dbReference>
<dbReference type="GO" id="GO:0005549">
    <property type="term" value="F:odorant binding"/>
    <property type="evidence" value="ECO:0007669"/>
    <property type="project" value="InterPro"/>
</dbReference>
<dbReference type="Proteomes" id="UP000801492">
    <property type="component" value="Unassembled WGS sequence"/>
</dbReference>
<dbReference type="CDD" id="cd23992">
    <property type="entry name" value="PBP_GOBP"/>
    <property type="match status" value="1"/>
</dbReference>
<name>A0A8K0CYI9_IGNLU</name>
<dbReference type="OrthoDB" id="6738770at2759"/>
<evidence type="ECO:0000256" key="1">
    <source>
        <dbReference type="SAM" id="SignalP"/>
    </source>
</evidence>
<reference evidence="2" key="1">
    <citation type="submission" date="2019-08" db="EMBL/GenBank/DDBJ databases">
        <title>The genome of the North American firefly Photinus pyralis.</title>
        <authorList>
            <consortium name="Photinus pyralis genome working group"/>
            <person name="Fallon T.R."/>
            <person name="Sander Lower S.E."/>
            <person name="Weng J.-K."/>
        </authorList>
    </citation>
    <scope>NUCLEOTIDE SEQUENCE</scope>
    <source>
        <strain evidence="2">TRF0915ILg1</strain>
        <tissue evidence="2">Whole body</tissue>
    </source>
</reference>
<dbReference type="AlphaFoldDB" id="A0A8K0CYI9"/>
<sequence length="153" mass="17623">MRIFTVTFLSVLVGALCYTWEPEELQCLEELKIEKALIEDLNDPTKKPCPEDNEDLKNFLECSWKKNGMLDQDNEINWERVEFLLLRSVRKDFQRGKTETEQAVALVMGGIAKAIIDRCHERNIRAETPGLTIVKIQNCLGDKIRALKSVLED</sequence>
<dbReference type="Gene3D" id="1.10.238.20">
    <property type="entry name" value="Pheromone/general odorant binding protein domain"/>
    <property type="match status" value="1"/>
</dbReference>
<evidence type="ECO:0000313" key="2">
    <source>
        <dbReference type="EMBL" id="KAF2895959.1"/>
    </source>
</evidence>
<dbReference type="SUPFAM" id="SSF47565">
    <property type="entry name" value="Insect pheromone/odorant-binding proteins"/>
    <property type="match status" value="1"/>
</dbReference>
<gene>
    <name evidence="2" type="ORF">ILUMI_10222</name>
</gene>
<dbReference type="EMBL" id="VTPC01005486">
    <property type="protein sequence ID" value="KAF2895959.1"/>
    <property type="molecule type" value="Genomic_DNA"/>
</dbReference>